<protein>
    <submittedName>
        <fullName evidence="4">Transposase for</fullName>
    </submittedName>
</protein>
<accession>A1ZX71</accession>
<evidence type="ECO:0000256" key="1">
    <source>
        <dbReference type="SAM" id="Coils"/>
    </source>
</evidence>
<dbReference type="EMBL" id="AAWS01000056">
    <property type="protein sequence ID" value="EAY25052.1"/>
    <property type="molecule type" value="Genomic_DNA"/>
</dbReference>
<evidence type="ECO:0000259" key="2">
    <source>
        <dbReference type="Pfam" id="PF01548"/>
    </source>
</evidence>
<dbReference type="AlphaFoldDB" id="A1ZX71"/>
<dbReference type="PANTHER" id="PTHR33055">
    <property type="entry name" value="TRANSPOSASE FOR INSERTION SEQUENCE ELEMENT IS1111A"/>
    <property type="match status" value="1"/>
</dbReference>
<dbReference type="eggNOG" id="COG3547">
    <property type="taxonomic scope" value="Bacteria"/>
</dbReference>
<feature type="domain" description="Transposase IS110-like N-terminal" evidence="2">
    <location>
        <begin position="11"/>
        <end position="167"/>
    </location>
</feature>
<dbReference type="Proteomes" id="UP000004095">
    <property type="component" value="Unassembled WGS sequence"/>
</dbReference>
<dbReference type="Pfam" id="PF01548">
    <property type="entry name" value="DEDD_Tnp_IS110"/>
    <property type="match status" value="1"/>
</dbReference>
<dbReference type="Pfam" id="PF02371">
    <property type="entry name" value="Transposase_20"/>
    <property type="match status" value="1"/>
</dbReference>
<keyword evidence="5" id="KW-1185">Reference proteome</keyword>
<gene>
    <name evidence="4" type="ORF">M23134_07241</name>
</gene>
<feature type="domain" description="Transposase IS116/IS110/IS902 C-terminal" evidence="3">
    <location>
        <begin position="215"/>
        <end position="298"/>
    </location>
</feature>
<organism evidence="4 5">
    <name type="scientific">Microscilla marina ATCC 23134</name>
    <dbReference type="NCBI Taxonomy" id="313606"/>
    <lineage>
        <taxon>Bacteria</taxon>
        <taxon>Pseudomonadati</taxon>
        <taxon>Bacteroidota</taxon>
        <taxon>Cytophagia</taxon>
        <taxon>Cytophagales</taxon>
        <taxon>Microscillaceae</taxon>
        <taxon>Microscilla</taxon>
    </lineage>
</organism>
<dbReference type="GO" id="GO:0004803">
    <property type="term" value="F:transposase activity"/>
    <property type="evidence" value="ECO:0007669"/>
    <property type="project" value="InterPro"/>
</dbReference>
<dbReference type="RefSeq" id="WP_002703653.1">
    <property type="nucleotide sequence ID" value="NZ_AAWS01000056.1"/>
</dbReference>
<keyword evidence="1" id="KW-0175">Coiled coil</keyword>
<name>A1ZX71_MICM2</name>
<dbReference type="InterPro" id="IPR003346">
    <property type="entry name" value="Transposase_20"/>
</dbReference>
<evidence type="ECO:0000313" key="5">
    <source>
        <dbReference type="Proteomes" id="UP000004095"/>
    </source>
</evidence>
<dbReference type="PANTHER" id="PTHR33055:SF13">
    <property type="entry name" value="TRANSPOSASE"/>
    <property type="match status" value="1"/>
</dbReference>
<dbReference type="GO" id="GO:0006313">
    <property type="term" value="P:DNA transposition"/>
    <property type="evidence" value="ECO:0007669"/>
    <property type="project" value="InterPro"/>
</dbReference>
<sequence>MKKHSYIQMGLGMDIAKSDFSACIMVFEGKKKYKVLASSKFSNTPSGFEKYWSWSQKHLGKHDCEDIEYLMEATGVYHENLAWFLYDKSVKVVVALPSQAKDFMKGEGIRSKTDKIDAQGLAKMVLVKDLRAWQPISSSMQALRSLTRHHETIQKDLTQSRNRLHALDYSHNPDKFVAKQLKAQIKFLEKQRDQTHDQIEATVKEDEKLHEKIKHLTSIHGVGLLTAAVVVAETNGFELFTSEKQLTSYAGYDIVENESGTRKGKTKISKQGNAHIRRILCMPAFNAINVEGVFLNLYNRVFERTKEKMKGYTAVQRKLLCMMYTLWKKDEDFDYSINNKTVEEQNALLH</sequence>
<dbReference type="NCBIfam" id="NF033542">
    <property type="entry name" value="transpos_IS110"/>
    <property type="match status" value="1"/>
</dbReference>
<dbReference type="OrthoDB" id="964423at2"/>
<proteinExistence type="predicted"/>
<feature type="coiled-coil region" evidence="1">
    <location>
        <begin position="178"/>
        <end position="205"/>
    </location>
</feature>
<reference evidence="4 5" key="1">
    <citation type="submission" date="2007-01" db="EMBL/GenBank/DDBJ databases">
        <authorList>
            <person name="Haygood M."/>
            <person name="Podell S."/>
            <person name="Anderson C."/>
            <person name="Hopkinson B."/>
            <person name="Roe K."/>
            <person name="Barbeau K."/>
            <person name="Gaasterland T."/>
            <person name="Ferriera S."/>
            <person name="Johnson J."/>
            <person name="Kravitz S."/>
            <person name="Beeson K."/>
            <person name="Sutton G."/>
            <person name="Rogers Y.-H."/>
            <person name="Friedman R."/>
            <person name="Frazier M."/>
            <person name="Venter J.C."/>
        </authorList>
    </citation>
    <scope>NUCLEOTIDE SEQUENCE [LARGE SCALE GENOMIC DNA]</scope>
    <source>
        <strain evidence="4 5">ATCC 23134</strain>
    </source>
</reference>
<evidence type="ECO:0000313" key="4">
    <source>
        <dbReference type="EMBL" id="EAY25052.1"/>
    </source>
</evidence>
<comment type="caution">
    <text evidence="4">The sequence shown here is derived from an EMBL/GenBank/DDBJ whole genome shotgun (WGS) entry which is preliminary data.</text>
</comment>
<dbReference type="InterPro" id="IPR047650">
    <property type="entry name" value="Transpos_IS110"/>
</dbReference>
<evidence type="ECO:0000259" key="3">
    <source>
        <dbReference type="Pfam" id="PF02371"/>
    </source>
</evidence>
<dbReference type="InterPro" id="IPR002525">
    <property type="entry name" value="Transp_IS110-like_N"/>
</dbReference>
<dbReference type="GO" id="GO:0003677">
    <property type="term" value="F:DNA binding"/>
    <property type="evidence" value="ECO:0007669"/>
    <property type="project" value="InterPro"/>
</dbReference>